<dbReference type="Pfam" id="PF12513">
    <property type="entry name" value="SUV3_C"/>
    <property type="match status" value="1"/>
</dbReference>
<dbReference type="SUPFAM" id="SSF52540">
    <property type="entry name" value="P-loop containing nucleoside triphosphate hydrolases"/>
    <property type="match status" value="1"/>
</dbReference>
<dbReference type="FunFam" id="3.40.50.300:FF:000269">
    <property type="entry name" value="ATP-dependent RNA helicase SUPV3L1, mitochondrial"/>
    <property type="match status" value="1"/>
</dbReference>
<evidence type="ECO:0000256" key="6">
    <source>
        <dbReference type="ARBA" id="ARBA00022946"/>
    </source>
</evidence>
<dbReference type="Gene3D" id="1.20.272.40">
    <property type="match status" value="1"/>
</dbReference>
<dbReference type="CDD" id="cd17913">
    <property type="entry name" value="DEXQc_Suv3"/>
    <property type="match status" value="1"/>
</dbReference>
<dbReference type="InterPro" id="IPR022192">
    <property type="entry name" value="SUV3_C"/>
</dbReference>
<keyword evidence="2" id="KW-0547">Nucleotide-binding</keyword>
<evidence type="ECO:0000313" key="10">
    <source>
        <dbReference type="Proteomes" id="UP001056429"/>
    </source>
</evidence>
<evidence type="ECO:0000256" key="2">
    <source>
        <dbReference type="ARBA" id="ARBA00022741"/>
    </source>
</evidence>
<name>A0A9J6P4Z4_9CLOT</name>
<dbReference type="InterPro" id="IPR001650">
    <property type="entry name" value="Helicase_C-like"/>
</dbReference>
<dbReference type="GO" id="GO:0003724">
    <property type="term" value="F:RNA helicase activity"/>
    <property type="evidence" value="ECO:0007669"/>
    <property type="project" value="UniProtKB-EC"/>
</dbReference>
<dbReference type="PROSITE" id="PS51194">
    <property type="entry name" value="HELICASE_CTER"/>
    <property type="match status" value="1"/>
</dbReference>
<dbReference type="EMBL" id="JAGSOJ010000004">
    <property type="protein sequence ID" value="MCM1991643.1"/>
    <property type="molecule type" value="Genomic_DNA"/>
</dbReference>
<dbReference type="PANTHER" id="PTHR12131:SF1">
    <property type="entry name" value="ATP-DEPENDENT RNA HELICASE SUPV3L1, MITOCHONDRIAL-RELATED"/>
    <property type="match status" value="1"/>
</dbReference>
<dbReference type="InterPro" id="IPR050699">
    <property type="entry name" value="RNA-DNA_Helicase"/>
</dbReference>
<dbReference type="RefSeq" id="WP_250860786.1">
    <property type="nucleotide sequence ID" value="NZ_JAGSOJ010000004.1"/>
</dbReference>
<dbReference type="SMART" id="SM00490">
    <property type="entry name" value="HELICc"/>
    <property type="match status" value="1"/>
</dbReference>
<dbReference type="InterPro" id="IPR027417">
    <property type="entry name" value="P-loop_NTPase"/>
</dbReference>
<dbReference type="InterPro" id="IPR044774">
    <property type="entry name" value="Suv3_DEXQc"/>
</dbReference>
<evidence type="ECO:0000256" key="1">
    <source>
        <dbReference type="ARBA" id="ARBA00012552"/>
    </source>
</evidence>
<keyword evidence="4 9" id="KW-0347">Helicase</keyword>
<keyword evidence="3" id="KW-0378">Hydrolase</keyword>
<dbReference type="EC" id="3.6.4.13" evidence="1"/>
<proteinExistence type="predicted"/>
<dbReference type="Proteomes" id="UP001056429">
    <property type="component" value="Unassembled WGS sequence"/>
</dbReference>
<protein>
    <recommendedName>
        <fullName evidence="1">RNA helicase</fullName>
        <ecNumber evidence="1">3.6.4.13</ecNumber>
    </recommendedName>
</protein>
<evidence type="ECO:0000259" key="8">
    <source>
        <dbReference type="PROSITE" id="PS51194"/>
    </source>
</evidence>
<dbReference type="InterPro" id="IPR055206">
    <property type="entry name" value="DEXQc_SUV3"/>
</dbReference>
<gene>
    <name evidence="9" type="ORF">KDK92_18050</name>
</gene>
<dbReference type="GO" id="GO:0016787">
    <property type="term" value="F:hydrolase activity"/>
    <property type="evidence" value="ECO:0007669"/>
    <property type="project" value="UniProtKB-KW"/>
</dbReference>
<dbReference type="AlphaFoldDB" id="A0A9J6P4Z4"/>
<evidence type="ECO:0000256" key="3">
    <source>
        <dbReference type="ARBA" id="ARBA00022801"/>
    </source>
</evidence>
<keyword evidence="5" id="KW-0067">ATP-binding</keyword>
<evidence type="ECO:0000256" key="7">
    <source>
        <dbReference type="ARBA" id="ARBA00047984"/>
    </source>
</evidence>
<dbReference type="Pfam" id="PF00271">
    <property type="entry name" value="Helicase_C"/>
    <property type="match status" value="1"/>
</dbReference>
<evidence type="ECO:0000313" key="9">
    <source>
        <dbReference type="EMBL" id="MCM1991643.1"/>
    </source>
</evidence>
<feature type="domain" description="Helicase C-terminal" evidence="8">
    <location>
        <begin position="298"/>
        <end position="472"/>
    </location>
</feature>
<dbReference type="PANTHER" id="PTHR12131">
    <property type="entry name" value="ATP-DEPENDENT RNA AND DNA HELICASE"/>
    <property type="match status" value="1"/>
</dbReference>
<keyword evidence="10" id="KW-1185">Reference proteome</keyword>
<evidence type="ECO:0000256" key="4">
    <source>
        <dbReference type="ARBA" id="ARBA00022806"/>
    </source>
</evidence>
<accession>A0A9J6P4Z4</accession>
<evidence type="ECO:0000256" key="5">
    <source>
        <dbReference type="ARBA" id="ARBA00022840"/>
    </source>
</evidence>
<dbReference type="GO" id="GO:0005524">
    <property type="term" value="F:ATP binding"/>
    <property type="evidence" value="ECO:0007669"/>
    <property type="project" value="UniProtKB-KW"/>
</dbReference>
<dbReference type="Gene3D" id="3.40.50.300">
    <property type="entry name" value="P-loop containing nucleotide triphosphate hydrolases"/>
    <property type="match status" value="2"/>
</dbReference>
<organism evidence="9 10">
    <name type="scientific">Oceanirhabdus seepicola</name>
    <dbReference type="NCBI Taxonomy" id="2828781"/>
    <lineage>
        <taxon>Bacteria</taxon>
        <taxon>Bacillati</taxon>
        <taxon>Bacillota</taxon>
        <taxon>Clostridia</taxon>
        <taxon>Eubacteriales</taxon>
        <taxon>Clostridiaceae</taxon>
        <taxon>Oceanirhabdus</taxon>
    </lineage>
</organism>
<reference evidence="9" key="2">
    <citation type="submission" date="2021-04" db="EMBL/GenBank/DDBJ databases">
        <authorList>
            <person name="Dong X."/>
        </authorList>
    </citation>
    <scope>NUCLEOTIDE SEQUENCE</scope>
    <source>
        <strain evidence="9">ZWT</strain>
    </source>
</reference>
<keyword evidence="6" id="KW-0809">Transit peptide</keyword>
<reference evidence="9" key="1">
    <citation type="journal article" date="2021" name="mSystems">
        <title>Bacteria and Archaea Synergistically Convert Glycine Betaine to Biogenic Methane in the Formosa Cold Seep of the South China Sea.</title>
        <authorList>
            <person name="Li L."/>
            <person name="Zhang W."/>
            <person name="Zhang S."/>
            <person name="Song L."/>
            <person name="Sun Q."/>
            <person name="Zhang H."/>
            <person name="Xiang H."/>
            <person name="Dong X."/>
        </authorList>
    </citation>
    <scope>NUCLEOTIDE SEQUENCE</scope>
    <source>
        <strain evidence="9">ZWT</strain>
    </source>
</reference>
<comment type="caution">
    <text evidence="9">The sequence shown here is derived from an EMBL/GenBank/DDBJ whole genome shotgun (WGS) entry which is preliminary data.</text>
</comment>
<comment type="catalytic activity">
    <reaction evidence="7">
        <text>ATP + H2O = ADP + phosphate + H(+)</text>
        <dbReference type="Rhea" id="RHEA:13065"/>
        <dbReference type="ChEBI" id="CHEBI:15377"/>
        <dbReference type="ChEBI" id="CHEBI:15378"/>
        <dbReference type="ChEBI" id="CHEBI:30616"/>
        <dbReference type="ChEBI" id="CHEBI:43474"/>
        <dbReference type="ChEBI" id="CHEBI:456216"/>
        <dbReference type="EC" id="3.6.4.13"/>
    </reaction>
</comment>
<dbReference type="Pfam" id="PF22527">
    <property type="entry name" value="DEXQc_Suv3"/>
    <property type="match status" value="1"/>
</dbReference>
<sequence>MKLSAAVRELNKIKGQLNQVEQIITHTKTHSLWTHEASLRKKLKSLEEMKKGFLKKRYAKRVREIEEIYKEYEDLLNYVSKRLLDDYNEDNETNFKLHEIIEDYYENYISSGVMNVLITKFIPKIINEKLDVIFPKSPKDEYKDARKIKRTIYLHLGETNTGKTYNAIQKLKQSNKGVYLAPLRILALENYERLNNEGVPCNLLTGEEEIIQQDAKHISCTIEKLDVNEEYDVAVIDEIQMINNDRRGAAWTRALLGLKCKEIHICGALNTKTLLIDIIKSIGDEYIPKEYKRDIPLEIDEKAFRYKEVKEGDALVVFSKRRVLELGAYYSNSGIKSSIIYGDLPPEVRKKQYAQFLNQESRILITTDAIGMGVNLPIKRIVFMDIKKFDGKEFRLLTSQEVKQIAGRAGRKGIYDTGFVGVSGDNIDFISDCINKEDKEIEYAVLGPSEDILNIKTASLSEKLAVWSEKVPQSILYEKMDIGEYLIILHNIRKYRLPEIVQWKLIMIPFDVKVEELMNAFLYYVDELFIGKRDEISKPTYKYESLEEFELYYQKINIYYSFGKRFEVTFDEAWVYSERRKVSEEINKFLLKL</sequence>